<sequence>MSVLEYVKSDLYRYRGQVSVGNFVREYMFNKAFNVQVWFRLMSVKGPIGFVAKVISYIKQRQTGIYLGLKTNIGHGLYIGHAGQIIINSGTTIGSNVNLSQYTSIGSNSDAYATIGDNVYIGPNVSVVEGVTIGNNVTVGAGSVVVKDLEENATAAGNYAKVLNYNNPGRYINNVWS</sequence>
<gene>
    <name evidence="3" type="primary">cysE</name>
    <name evidence="3" type="ORF">QX99_00231</name>
</gene>
<dbReference type="STRING" id="137591.AO080_03020"/>
<dbReference type="Gene3D" id="2.160.10.10">
    <property type="entry name" value="Hexapeptide repeat proteins"/>
    <property type="match status" value="1"/>
</dbReference>
<evidence type="ECO:0000313" key="4">
    <source>
        <dbReference type="Proteomes" id="UP000032287"/>
    </source>
</evidence>
<protein>
    <submittedName>
        <fullName evidence="3">CysE protein</fullName>
        <ecNumber evidence="3">2.3.1.30</ecNumber>
    </submittedName>
</protein>
<dbReference type="Proteomes" id="UP000032287">
    <property type="component" value="Unassembled WGS sequence"/>
</dbReference>
<organism evidence="3 4">
    <name type="scientific">Weissella cibaria</name>
    <dbReference type="NCBI Taxonomy" id="137591"/>
    <lineage>
        <taxon>Bacteria</taxon>
        <taxon>Bacillati</taxon>
        <taxon>Bacillota</taxon>
        <taxon>Bacilli</taxon>
        <taxon>Lactobacillales</taxon>
        <taxon>Lactobacillaceae</taxon>
        <taxon>Weissella</taxon>
    </lineage>
</organism>
<dbReference type="AlphaFoldDB" id="A0A0D1KGU7"/>
<comment type="caution">
    <text evidence="3">The sequence shown here is derived from an EMBL/GenBank/DDBJ whole genome shotgun (WGS) entry which is preliminary data.</text>
</comment>
<evidence type="ECO:0000256" key="1">
    <source>
        <dbReference type="ARBA" id="ARBA00022679"/>
    </source>
</evidence>
<dbReference type="InterPro" id="IPR001451">
    <property type="entry name" value="Hexapep"/>
</dbReference>
<keyword evidence="3" id="KW-0012">Acyltransferase</keyword>
<dbReference type="InterPro" id="IPR018357">
    <property type="entry name" value="Hexapep_transf_CS"/>
</dbReference>
<dbReference type="Pfam" id="PF00132">
    <property type="entry name" value="Hexapep"/>
    <property type="match status" value="1"/>
</dbReference>
<name>A0A0D1KGU7_9LACO</name>
<dbReference type="InterPro" id="IPR051159">
    <property type="entry name" value="Hexapeptide_acetyltransf"/>
</dbReference>
<dbReference type="InterPro" id="IPR011004">
    <property type="entry name" value="Trimer_LpxA-like_sf"/>
</dbReference>
<dbReference type="EMBL" id="JWHU01000001">
    <property type="protein sequence ID" value="KIU22722.1"/>
    <property type="molecule type" value="Genomic_DNA"/>
</dbReference>
<dbReference type="GO" id="GO:0009001">
    <property type="term" value="F:serine O-acetyltransferase activity"/>
    <property type="evidence" value="ECO:0007669"/>
    <property type="project" value="UniProtKB-EC"/>
</dbReference>
<dbReference type="PROSITE" id="PS00101">
    <property type="entry name" value="HEXAPEP_TRANSFERASES"/>
    <property type="match status" value="1"/>
</dbReference>
<reference evidence="3 4" key="1">
    <citation type="journal article" date="2015" name="Microbiology (Mosc.)">
        <title>Genomics of the Weissella cibaria species with an examination of its metabolic traits.</title>
        <authorList>
            <person name="Lynch K.M."/>
            <person name="Lucid A."/>
            <person name="Arendt E.K."/>
            <person name="Sleator R.D."/>
            <person name="Lucey B."/>
            <person name="Coffey A."/>
        </authorList>
    </citation>
    <scope>NUCLEOTIDE SEQUENCE [LARGE SCALE GENOMIC DNA]</scope>
    <source>
        <strain evidence="3 4">MG1</strain>
    </source>
</reference>
<keyword evidence="4" id="KW-1185">Reference proteome</keyword>
<evidence type="ECO:0000313" key="3">
    <source>
        <dbReference type="EMBL" id="KIU22722.1"/>
    </source>
</evidence>
<dbReference type="EC" id="2.3.1.30" evidence="3"/>
<evidence type="ECO:0000256" key="2">
    <source>
        <dbReference type="ARBA" id="ARBA00022737"/>
    </source>
</evidence>
<accession>A0A0D1KGU7</accession>
<dbReference type="PATRIC" id="fig|137591.25.peg.227"/>
<keyword evidence="2" id="KW-0677">Repeat</keyword>
<dbReference type="PANTHER" id="PTHR23416">
    <property type="entry name" value="SIALIC ACID SYNTHASE-RELATED"/>
    <property type="match status" value="1"/>
</dbReference>
<keyword evidence="1 3" id="KW-0808">Transferase</keyword>
<dbReference type="SUPFAM" id="SSF51161">
    <property type="entry name" value="Trimeric LpxA-like enzymes"/>
    <property type="match status" value="1"/>
</dbReference>
<proteinExistence type="predicted"/>